<evidence type="ECO:0000256" key="9">
    <source>
        <dbReference type="ARBA" id="ARBA00023136"/>
    </source>
</evidence>
<dbReference type="RefSeq" id="WP_085071299.1">
    <property type="nucleotide sequence ID" value="NZ_CP019706.1"/>
</dbReference>
<comment type="subcellular location">
    <subcellularLocation>
        <location evidence="1">Cell membrane</location>
        <topology evidence="1">Peripheral membrane protein</topology>
        <orientation evidence="1">Cytoplasmic side</orientation>
    </subcellularLocation>
</comment>
<dbReference type="OrthoDB" id="6465096at2"/>
<reference evidence="12 13" key="1">
    <citation type="submission" date="2017-02" db="EMBL/GenBank/DDBJ databases">
        <title>Complete genome sequence of the drought resistance-promoting endophyte Pantoea alhagi LTYR-11Z.</title>
        <authorList>
            <person name="Zhang L."/>
        </authorList>
    </citation>
    <scope>NUCLEOTIDE SEQUENCE [LARGE SCALE GENOMIC DNA]</scope>
    <source>
        <strain evidence="12 13">LTYR-11Z</strain>
    </source>
</reference>
<evidence type="ECO:0000313" key="13">
    <source>
        <dbReference type="Proteomes" id="UP000192900"/>
    </source>
</evidence>
<keyword evidence="6 11" id="KW-0145">Chemotaxis</keyword>
<evidence type="ECO:0000256" key="8">
    <source>
        <dbReference type="ARBA" id="ARBA00022927"/>
    </source>
</evidence>
<dbReference type="GO" id="GO:0044781">
    <property type="term" value="P:bacterial-type flagellum organization"/>
    <property type="evidence" value="ECO:0007669"/>
    <property type="project" value="UniProtKB-KW"/>
</dbReference>
<dbReference type="GO" id="GO:0009288">
    <property type="term" value="C:bacterial-type flagellum"/>
    <property type="evidence" value="ECO:0007669"/>
    <property type="project" value="UniProtKB-UniRule"/>
</dbReference>
<evidence type="ECO:0000256" key="11">
    <source>
        <dbReference type="PIRNR" id="PIRNR019404"/>
    </source>
</evidence>
<dbReference type="KEGG" id="palh:B1H58_15195"/>
<evidence type="ECO:0000256" key="1">
    <source>
        <dbReference type="ARBA" id="ARBA00004413"/>
    </source>
</evidence>
<dbReference type="PANTHER" id="PTHR38786:SF1">
    <property type="entry name" value="FLAGELLAR FLIJ PROTEIN"/>
    <property type="match status" value="1"/>
</dbReference>
<dbReference type="Proteomes" id="UP000192900">
    <property type="component" value="Chromosome"/>
</dbReference>
<dbReference type="PRINTS" id="PR01004">
    <property type="entry name" value="FLGFLIJ"/>
</dbReference>
<dbReference type="GO" id="GO:0005886">
    <property type="term" value="C:plasma membrane"/>
    <property type="evidence" value="ECO:0007669"/>
    <property type="project" value="UniProtKB-SubCell"/>
</dbReference>
<proteinExistence type="inferred from homology"/>
<evidence type="ECO:0000256" key="7">
    <source>
        <dbReference type="ARBA" id="ARBA00022795"/>
    </source>
</evidence>
<keyword evidence="8 11" id="KW-0653">Protein transport</keyword>
<dbReference type="PANTHER" id="PTHR38786">
    <property type="entry name" value="FLAGELLAR FLIJ PROTEIN"/>
    <property type="match status" value="1"/>
</dbReference>
<keyword evidence="12" id="KW-0966">Cell projection</keyword>
<dbReference type="EMBL" id="CP019706">
    <property type="protein sequence ID" value="ARJ43243.1"/>
    <property type="molecule type" value="Genomic_DNA"/>
</dbReference>
<gene>
    <name evidence="12" type="primary">fliJ</name>
    <name evidence="12" type="ORF">B1H58_15195</name>
</gene>
<dbReference type="NCBIfam" id="TIGR02473">
    <property type="entry name" value="flagell_FliJ"/>
    <property type="match status" value="1"/>
</dbReference>
<dbReference type="STRING" id="1891675.B1H58_15195"/>
<comment type="similarity">
    <text evidence="2 11">Belongs to the FliJ family.</text>
</comment>
<dbReference type="Gene3D" id="1.10.287.1700">
    <property type="match status" value="1"/>
</dbReference>
<comment type="function">
    <text evidence="11">Flagellar protein that affects chemotactic events.</text>
</comment>
<evidence type="ECO:0000256" key="4">
    <source>
        <dbReference type="ARBA" id="ARBA00022448"/>
    </source>
</evidence>
<accession>A0A1W6B892</accession>
<dbReference type="InterPro" id="IPR052570">
    <property type="entry name" value="FliJ"/>
</dbReference>
<dbReference type="GO" id="GO:0003774">
    <property type="term" value="F:cytoskeletal motor activity"/>
    <property type="evidence" value="ECO:0007669"/>
    <property type="project" value="UniProtKB-UniRule"/>
</dbReference>
<evidence type="ECO:0000256" key="10">
    <source>
        <dbReference type="ARBA" id="ARBA00023225"/>
    </source>
</evidence>
<dbReference type="GO" id="GO:0015031">
    <property type="term" value="P:protein transport"/>
    <property type="evidence" value="ECO:0007669"/>
    <property type="project" value="UniProtKB-UniRule"/>
</dbReference>
<organism evidence="12 13">
    <name type="scientific">Pantoea alhagi</name>
    <dbReference type="NCBI Taxonomy" id="1891675"/>
    <lineage>
        <taxon>Bacteria</taxon>
        <taxon>Pseudomonadati</taxon>
        <taxon>Pseudomonadota</taxon>
        <taxon>Gammaproteobacteria</taxon>
        <taxon>Enterobacterales</taxon>
        <taxon>Erwiniaceae</taxon>
        <taxon>Pantoea</taxon>
    </lineage>
</organism>
<dbReference type="Pfam" id="PF02050">
    <property type="entry name" value="FliJ"/>
    <property type="match status" value="1"/>
</dbReference>
<dbReference type="InterPro" id="IPR018006">
    <property type="entry name" value="Flag_FliJ_proteobac"/>
</dbReference>
<keyword evidence="12" id="KW-0969">Cilium</keyword>
<name>A0A1W6B892_9GAMM</name>
<keyword evidence="4 11" id="KW-0813">Transport</keyword>
<keyword evidence="5 11" id="KW-1003">Cell membrane</keyword>
<keyword evidence="9 11" id="KW-0472">Membrane</keyword>
<evidence type="ECO:0000313" key="12">
    <source>
        <dbReference type="EMBL" id="ARJ43243.1"/>
    </source>
</evidence>
<keyword evidence="7 11" id="KW-1005">Bacterial flagellum biogenesis</keyword>
<evidence type="ECO:0000256" key="2">
    <source>
        <dbReference type="ARBA" id="ARBA00010004"/>
    </source>
</evidence>
<evidence type="ECO:0000256" key="3">
    <source>
        <dbReference type="ARBA" id="ARBA00020392"/>
    </source>
</evidence>
<keyword evidence="13" id="KW-1185">Reference proteome</keyword>
<keyword evidence="10 11" id="KW-1006">Bacterial flagellum protein export</keyword>
<evidence type="ECO:0000256" key="6">
    <source>
        <dbReference type="ARBA" id="ARBA00022500"/>
    </source>
</evidence>
<keyword evidence="12" id="KW-0282">Flagellum</keyword>
<dbReference type="PIRSF" id="PIRSF019404">
    <property type="entry name" value="FliJ"/>
    <property type="match status" value="1"/>
</dbReference>
<dbReference type="InterPro" id="IPR053716">
    <property type="entry name" value="Flag_assembly_chemotaxis_eff"/>
</dbReference>
<dbReference type="GO" id="GO:0071973">
    <property type="term" value="P:bacterial-type flagellum-dependent cell motility"/>
    <property type="evidence" value="ECO:0007669"/>
    <property type="project" value="InterPro"/>
</dbReference>
<dbReference type="InterPro" id="IPR012823">
    <property type="entry name" value="Flagell_FliJ"/>
</dbReference>
<dbReference type="GO" id="GO:0006935">
    <property type="term" value="P:chemotaxis"/>
    <property type="evidence" value="ECO:0007669"/>
    <property type="project" value="UniProtKB-UniRule"/>
</dbReference>
<protein>
    <recommendedName>
        <fullName evidence="3 11">Flagellar FliJ protein</fullName>
    </recommendedName>
</protein>
<dbReference type="AlphaFoldDB" id="A0A1W6B892"/>
<evidence type="ECO:0000256" key="5">
    <source>
        <dbReference type="ARBA" id="ARBA00022475"/>
    </source>
</evidence>
<sequence length="149" mass="17693">MAKPNSAMETLRDLAQKEVEDAAIRLGTMRRAQQQADEQLNMLLNYQDEYRHKLNNNMSTGIASSRWTNYHQFIQTLEKAIEQHRHQLTQCTQKVEQALDVWRNKQQRLHAWETLQARSQANELLQENRLDQKRMDEYAQRASLRKAND</sequence>